<evidence type="ECO:0000313" key="3">
    <source>
        <dbReference type="Proteomes" id="UP001302349"/>
    </source>
</evidence>
<evidence type="ECO:0000313" key="2">
    <source>
        <dbReference type="EMBL" id="WOK07741.1"/>
    </source>
</evidence>
<reference evidence="2 3" key="1">
    <citation type="journal article" date="2023" name="Microbiol. Resour. Announc.">
        <title>Complete Genome Sequence of Imperialibacter roseus strain P4T.</title>
        <authorList>
            <person name="Tizabi D.R."/>
            <person name="Bachvaroff T."/>
            <person name="Hill R.T."/>
        </authorList>
    </citation>
    <scope>NUCLEOTIDE SEQUENCE [LARGE SCALE GENOMIC DNA]</scope>
    <source>
        <strain evidence="2 3">P4T</strain>
    </source>
</reference>
<evidence type="ECO:0000256" key="1">
    <source>
        <dbReference type="SAM" id="SignalP"/>
    </source>
</evidence>
<dbReference type="EMBL" id="CP136051">
    <property type="protein sequence ID" value="WOK07741.1"/>
    <property type="molecule type" value="Genomic_DNA"/>
</dbReference>
<gene>
    <name evidence="2" type="ORF">RT717_03770</name>
</gene>
<keyword evidence="3" id="KW-1185">Reference proteome</keyword>
<sequence length="159" mass="17373">MIKVSQISVGKFQRLITFCNLIALLGTGPAWAQTTDVAGTYYSGNNGFENWSIVQLSADGTFTYSYGVGGCQGIVKGSFMVVGSRISFTNDKEYLSGQSNQPTSSDSLTVFVGTPVYPDLSLTDWRIGKRFIKPLDTVDAGCIRESSKHRRRKKPPTRG</sequence>
<name>A0ABZ0ISL3_9BACT</name>
<proteinExistence type="predicted"/>
<feature type="chain" id="PRO_5045977189" evidence="1">
    <location>
        <begin position="33"/>
        <end position="159"/>
    </location>
</feature>
<dbReference type="RefSeq" id="WP_317490400.1">
    <property type="nucleotide sequence ID" value="NZ_CP136051.1"/>
</dbReference>
<accession>A0ABZ0ISL3</accession>
<keyword evidence="1" id="KW-0732">Signal</keyword>
<organism evidence="2 3">
    <name type="scientific">Imperialibacter roseus</name>
    <dbReference type="NCBI Taxonomy" id="1324217"/>
    <lineage>
        <taxon>Bacteria</taxon>
        <taxon>Pseudomonadati</taxon>
        <taxon>Bacteroidota</taxon>
        <taxon>Cytophagia</taxon>
        <taxon>Cytophagales</taxon>
        <taxon>Flammeovirgaceae</taxon>
        <taxon>Imperialibacter</taxon>
    </lineage>
</organism>
<protein>
    <submittedName>
        <fullName evidence="2">Uncharacterized protein</fullName>
    </submittedName>
</protein>
<feature type="signal peptide" evidence="1">
    <location>
        <begin position="1"/>
        <end position="32"/>
    </location>
</feature>
<dbReference type="Proteomes" id="UP001302349">
    <property type="component" value="Chromosome"/>
</dbReference>